<dbReference type="GeneID" id="93269115"/>
<evidence type="ECO:0000256" key="2">
    <source>
        <dbReference type="ARBA" id="ARBA00023163"/>
    </source>
</evidence>
<dbReference type="InterPro" id="IPR050661">
    <property type="entry name" value="BglG_antiterminators"/>
</dbReference>
<evidence type="ECO:0000313" key="4">
    <source>
        <dbReference type="EMBL" id="WLV82530.1"/>
    </source>
</evidence>
<dbReference type="InterPro" id="IPR036388">
    <property type="entry name" value="WH-like_DNA-bd_sf"/>
</dbReference>
<organism evidence="4 5">
    <name type="scientific">Lacticaseibacillus zeae subsp. silagei</name>
    <dbReference type="NCBI Taxonomy" id="3068307"/>
    <lineage>
        <taxon>Bacteria</taxon>
        <taxon>Bacillati</taxon>
        <taxon>Bacillota</taxon>
        <taxon>Bacilli</taxon>
        <taxon>Lactobacillales</taxon>
        <taxon>Lactobacillaceae</taxon>
        <taxon>Lacticaseibacillus</taxon>
    </lineage>
</organism>
<sequence>MDLYDFIESNEARDVKLLQLLLTAGTHGCSYPRLLENLQVTPSTLAATVASLQQRLQTFDEAAQVRQCNEGKGRRLFLETQKPVLFDDLYRKLLRQSKEYQILAALLEKGKCRIDEFASQLYMSKAAVFRKIKQLNDALRPNAIKIKNGTLVGSEVEIRYLYYQLVLNSYDSEELAALTRTFSVRRYIRRFEAQAKVKFSAHGEIKLCVWLDIALKRHFTCNKKFTGIPEETLQQLETNPLYQMIRNWLFDIAKQYALALDEFEVYNIYIFVCSMDIIDLSATDLHHVEKYLALALPSVQQRNQSFMATLRQINTGFEIRCSGTSKIHIHYSLNQLHHRIQFFQGDFRLLTQSSDLFAISGEQLQHLETLASELVTVVAKGDPCCAEPAKQLFLKQHYLRLLMVTHVQIAKPVRIGLLLHGDWLVTSALMARLKLALAGICSIVFEIAERPMTYDLLITSSKLSSARVAAKYYYQINEVATTYDIDQIKSLLSSIICEQSAIPR</sequence>
<evidence type="ECO:0000313" key="5">
    <source>
        <dbReference type="Proteomes" id="UP001229832"/>
    </source>
</evidence>
<dbReference type="AlphaFoldDB" id="A0ABD7Z6F3"/>
<proteinExistence type="predicted"/>
<dbReference type="InterPro" id="IPR007737">
    <property type="entry name" value="Mga_HTH"/>
</dbReference>
<keyword evidence="2" id="KW-0804">Transcription</keyword>
<keyword evidence="1" id="KW-0805">Transcription regulation</keyword>
<keyword evidence="5" id="KW-1185">Reference proteome</keyword>
<dbReference type="Gene3D" id="1.10.10.10">
    <property type="entry name" value="Winged helix-like DNA-binding domain superfamily/Winged helix DNA-binding domain"/>
    <property type="match status" value="1"/>
</dbReference>
<reference evidence="4 5" key="1">
    <citation type="submission" date="2023-08" db="EMBL/GenBank/DDBJ databases">
        <authorList>
            <person name="Buchebner-Jance M."/>
        </authorList>
    </citation>
    <scope>NUCLEOTIDE SEQUENCE [LARGE SCALE GENOMIC DNA]</scope>
    <source>
        <strain evidence="4 5">NCIMB 15475</strain>
    </source>
</reference>
<protein>
    <submittedName>
        <fullName evidence="4">Helix-turn-helix domain-containing protein</fullName>
    </submittedName>
</protein>
<dbReference type="Proteomes" id="UP001229832">
    <property type="component" value="Chromosome"/>
</dbReference>
<evidence type="ECO:0000256" key="1">
    <source>
        <dbReference type="ARBA" id="ARBA00023015"/>
    </source>
</evidence>
<feature type="domain" description="Mga helix-turn-helix" evidence="3">
    <location>
        <begin position="87"/>
        <end position="165"/>
    </location>
</feature>
<accession>A0ABD7Z6F3</accession>
<dbReference type="Pfam" id="PF05043">
    <property type="entry name" value="Mga"/>
    <property type="match status" value="1"/>
</dbReference>
<dbReference type="RefSeq" id="WP_070650493.1">
    <property type="nucleotide sequence ID" value="NZ_CP132484.1"/>
</dbReference>
<dbReference type="EMBL" id="CP132485">
    <property type="protein sequence ID" value="WLV82530.1"/>
    <property type="molecule type" value="Genomic_DNA"/>
</dbReference>
<dbReference type="PANTHER" id="PTHR30185">
    <property type="entry name" value="CRYPTIC BETA-GLUCOSIDE BGL OPERON ANTITERMINATOR"/>
    <property type="match status" value="1"/>
</dbReference>
<gene>
    <name evidence="4" type="ORF">LACZS2_001694</name>
</gene>
<dbReference type="PANTHER" id="PTHR30185:SF18">
    <property type="entry name" value="TRANSCRIPTIONAL REGULATOR MTLR"/>
    <property type="match status" value="1"/>
</dbReference>
<name>A0ABD7Z6F3_LACZE</name>
<evidence type="ECO:0000259" key="3">
    <source>
        <dbReference type="Pfam" id="PF05043"/>
    </source>
</evidence>